<accession>A0ABV5AT89</accession>
<keyword evidence="5" id="KW-1185">Reference proteome</keyword>
<feature type="domain" description="RmlD-like substrate binding" evidence="3">
    <location>
        <begin position="1"/>
        <end position="240"/>
    </location>
</feature>
<dbReference type="EC" id="1.1.1.133" evidence="2"/>
<evidence type="ECO:0000256" key="1">
    <source>
        <dbReference type="ARBA" id="ARBA00010944"/>
    </source>
</evidence>
<proteinExistence type="inferred from homology"/>
<evidence type="ECO:0000313" key="4">
    <source>
        <dbReference type="EMBL" id="MFB5267220.1"/>
    </source>
</evidence>
<dbReference type="Gene3D" id="3.40.50.720">
    <property type="entry name" value="NAD(P)-binding Rossmann-like Domain"/>
    <property type="match status" value="1"/>
</dbReference>
<protein>
    <recommendedName>
        <fullName evidence="2">dTDP-4-dehydrorhamnose reductase</fullName>
        <ecNumber evidence="2">1.1.1.133</ecNumber>
    </recommendedName>
</protein>
<dbReference type="InterPro" id="IPR029903">
    <property type="entry name" value="RmlD-like-bd"/>
</dbReference>
<organism evidence="4 5">
    <name type="scientific">Paenibacillus enshidis</name>
    <dbReference type="NCBI Taxonomy" id="1458439"/>
    <lineage>
        <taxon>Bacteria</taxon>
        <taxon>Bacillati</taxon>
        <taxon>Bacillota</taxon>
        <taxon>Bacilli</taxon>
        <taxon>Bacillales</taxon>
        <taxon>Paenibacillaceae</taxon>
        <taxon>Paenibacillus</taxon>
    </lineage>
</organism>
<comment type="caution">
    <text evidence="4">The sequence shown here is derived from an EMBL/GenBank/DDBJ whole genome shotgun (WGS) entry which is preliminary data.</text>
</comment>
<dbReference type="SUPFAM" id="SSF51735">
    <property type="entry name" value="NAD(P)-binding Rossmann-fold domains"/>
    <property type="match status" value="1"/>
</dbReference>
<dbReference type="RefSeq" id="WP_375355188.1">
    <property type="nucleotide sequence ID" value="NZ_JBHHMI010000007.1"/>
</dbReference>
<dbReference type="PANTHER" id="PTHR10491:SF4">
    <property type="entry name" value="METHIONINE ADENOSYLTRANSFERASE 2 SUBUNIT BETA"/>
    <property type="match status" value="1"/>
</dbReference>
<sequence>MKILVFGGNGMAGHMLVQYFRQQEEHRVYYTTRDAEDTDGLLLDAADFGMVESIIKTVQPSVIINAVGVLNQFAEQDKVRAYELNGILPHRLRKAADLVGAKLVHISSDCVFSGTRGGYAERDQPDGTSVYSQSKALGEVVEAGHLTIRTSIIGPEIRDGGIGLFQWFMRQKGEVTGYRQVMWNGVTTLELAKAIDVLVKQELSGLVHLACPRPVSKHDLLQLMQKIWGKEDVSIIPVDMPVQDRTLQSTRPDMKYVVPDYRDMLEELLLWIRNPRECQSF</sequence>
<comment type="function">
    <text evidence="2">Catalyzes the reduction of dTDP-6-deoxy-L-lyxo-4-hexulose to yield dTDP-L-rhamnose.</text>
</comment>
<dbReference type="InterPro" id="IPR005913">
    <property type="entry name" value="dTDP_dehydrorham_reduct"/>
</dbReference>
<dbReference type="EMBL" id="JBHHMI010000007">
    <property type="protein sequence ID" value="MFB5267220.1"/>
    <property type="molecule type" value="Genomic_DNA"/>
</dbReference>
<reference evidence="4 5" key="1">
    <citation type="submission" date="2024-09" db="EMBL/GenBank/DDBJ databases">
        <title>Paenibacillus zeirhizospherea sp. nov., isolated from surface of the maize (Zea mays) roots in a horticulture field, Hungary.</title>
        <authorList>
            <person name="Marton D."/>
            <person name="Farkas M."/>
            <person name="Bedics A."/>
            <person name="Toth E."/>
            <person name="Tancsics A."/>
            <person name="Boka K."/>
            <person name="Maroti G."/>
            <person name="Kriszt B."/>
            <person name="Cserhati M."/>
        </authorList>
    </citation>
    <scope>NUCLEOTIDE SEQUENCE [LARGE SCALE GENOMIC DNA]</scope>
    <source>
        <strain evidence="4 5">KCTC 33519</strain>
    </source>
</reference>
<name>A0ABV5AT89_9BACL</name>
<gene>
    <name evidence="4" type="ORF">ACE41H_10540</name>
</gene>
<evidence type="ECO:0000256" key="2">
    <source>
        <dbReference type="RuleBase" id="RU364082"/>
    </source>
</evidence>
<keyword evidence="2" id="KW-0560">Oxidoreductase</keyword>
<comment type="similarity">
    <text evidence="1 2">Belongs to the dTDP-4-dehydrorhamnose reductase family.</text>
</comment>
<dbReference type="CDD" id="cd05254">
    <property type="entry name" value="dTDP_HR_like_SDR_e"/>
    <property type="match status" value="1"/>
</dbReference>
<dbReference type="Proteomes" id="UP001580346">
    <property type="component" value="Unassembled WGS sequence"/>
</dbReference>
<dbReference type="PANTHER" id="PTHR10491">
    <property type="entry name" value="DTDP-4-DEHYDRORHAMNOSE REDUCTASE"/>
    <property type="match status" value="1"/>
</dbReference>
<keyword evidence="2" id="KW-0521">NADP</keyword>
<dbReference type="InterPro" id="IPR036291">
    <property type="entry name" value="NAD(P)-bd_dom_sf"/>
</dbReference>
<evidence type="ECO:0000259" key="3">
    <source>
        <dbReference type="Pfam" id="PF04321"/>
    </source>
</evidence>
<dbReference type="Pfam" id="PF04321">
    <property type="entry name" value="RmlD_sub_bind"/>
    <property type="match status" value="1"/>
</dbReference>
<comment type="pathway">
    <text evidence="2">Carbohydrate biosynthesis; dTDP-L-rhamnose biosynthesis.</text>
</comment>
<evidence type="ECO:0000313" key="5">
    <source>
        <dbReference type="Proteomes" id="UP001580346"/>
    </source>
</evidence>